<sequence>MFKRGRNLFSPFSSSNSAAPPRLRFVFLFYECCEKRKTENSDKIKRLPLQISPFLGRRGKLQRPALSLHTVIRALRRTQRAACRLPLSPHSLTHACRAFPGEKKLHFPLGSGSIHTIKQGTQAGCILAPIFSLTLWPVAELLTGCHKVIGLKWRH</sequence>
<accession>A0AA88MRF3</accession>
<gene>
    <name evidence="1" type="ORF">Q7C36_011790</name>
</gene>
<dbReference type="EMBL" id="JAVHJS010000011">
    <property type="protein sequence ID" value="KAK2843575.1"/>
    <property type="molecule type" value="Genomic_DNA"/>
</dbReference>
<dbReference type="Proteomes" id="UP001187315">
    <property type="component" value="Unassembled WGS sequence"/>
</dbReference>
<reference evidence="1" key="1">
    <citation type="submission" date="2023-08" db="EMBL/GenBank/DDBJ databases">
        <title>Pelteobagrus vachellii genome.</title>
        <authorList>
            <person name="Liu H."/>
        </authorList>
    </citation>
    <scope>NUCLEOTIDE SEQUENCE</scope>
    <source>
        <strain evidence="1">PRFRI_2022a</strain>
        <tissue evidence="1">Muscle</tissue>
    </source>
</reference>
<organism evidence="1 2">
    <name type="scientific">Tachysurus vachellii</name>
    <name type="common">Darkbarbel catfish</name>
    <name type="synonym">Pelteobagrus vachellii</name>
    <dbReference type="NCBI Taxonomy" id="175792"/>
    <lineage>
        <taxon>Eukaryota</taxon>
        <taxon>Metazoa</taxon>
        <taxon>Chordata</taxon>
        <taxon>Craniata</taxon>
        <taxon>Vertebrata</taxon>
        <taxon>Euteleostomi</taxon>
        <taxon>Actinopterygii</taxon>
        <taxon>Neopterygii</taxon>
        <taxon>Teleostei</taxon>
        <taxon>Ostariophysi</taxon>
        <taxon>Siluriformes</taxon>
        <taxon>Bagridae</taxon>
        <taxon>Tachysurus</taxon>
    </lineage>
</organism>
<protein>
    <submittedName>
        <fullName evidence="1">Uncharacterized protein</fullName>
    </submittedName>
</protein>
<dbReference type="AlphaFoldDB" id="A0AA88MRF3"/>
<keyword evidence="2" id="KW-1185">Reference proteome</keyword>
<name>A0AA88MRF3_TACVA</name>
<evidence type="ECO:0000313" key="1">
    <source>
        <dbReference type="EMBL" id="KAK2843575.1"/>
    </source>
</evidence>
<comment type="caution">
    <text evidence="1">The sequence shown here is derived from an EMBL/GenBank/DDBJ whole genome shotgun (WGS) entry which is preliminary data.</text>
</comment>
<proteinExistence type="predicted"/>
<evidence type="ECO:0000313" key="2">
    <source>
        <dbReference type="Proteomes" id="UP001187315"/>
    </source>
</evidence>